<reference evidence="1" key="1">
    <citation type="journal article" date="2019" name="Sci. Rep.">
        <title>Draft genome of Tanacetum cinerariifolium, the natural source of mosquito coil.</title>
        <authorList>
            <person name="Yamashiro T."/>
            <person name="Shiraishi A."/>
            <person name="Satake H."/>
            <person name="Nakayama K."/>
        </authorList>
    </citation>
    <scope>NUCLEOTIDE SEQUENCE</scope>
</reference>
<name>A0A6L2NIZ1_TANCI</name>
<dbReference type="AlphaFoldDB" id="A0A6L2NIZ1"/>
<accession>A0A6L2NIZ1</accession>
<dbReference type="EMBL" id="BKCJ010009276">
    <property type="protein sequence ID" value="GEU86218.1"/>
    <property type="molecule type" value="Genomic_DNA"/>
</dbReference>
<gene>
    <name evidence="1" type="ORF">Tci_058196</name>
</gene>
<proteinExistence type="predicted"/>
<organism evidence="1">
    <name type="scientific">Tanacetum cinerariifolium</name>
    <name type="common">Dalmatian daisy</name>
    <name type="synonym">Chrysanthemum cinerariifolium</name>
    <dbReference type="NCBI Taxonomy" id="118510"/>
    <lineage>
        <taxon>Eukaryota</taxon>
        <taxon>Viridiplantae</taxon>
        <taxon>Streptophyta</taxon>
        <taxon>Embryophyta</taxon>
        <taxon>Tracheophyta</taxon>
        <taxon>Spermatophyta</taxon>
        <taxon>Magnoliopsida</taxon>
        <taxon>eudicotyledons</taxon>
        <taxon>Gunneridae</taxon>
        <taxon>Pentapetalae</taxon>
        <taxon>asterids</taxon>
        <taxon>campanulids</taxon>
        <taxon>Asterales</taxon>
        <taxon>Asteraceae</taxon>
        <taxon>Asteroideae</taxon>
        <taxon>Anthemideae</taxon>
        <taxon>Anthemidinae</taxon>
        <taxon>Tanacetum</taxon>
    </lineage>
</organism>
<evidence type="ECO:0000313" key="1">
    <source>
        <dbReference type="EMBL" id="GEU86218.1"/>
    </source>
</evidence>
<sequence>MHFTMPRQEPIDEAVFVKVNDETKGFSTSKSIKENNAFHATLSDQSTAGLEASKVVNDGDVEVKVLNWMQQAIDVESTSDAQHQASKLETMVLVDGKEDDTKIVKVVGMADEHNCEEPNVLEGNGVICVGVNENNKGVDKEV</sequence>
<protein>
    <submittedName>
        <fullName evidence="1">AIG1-like protein</fullName>
    </submittedName>
</protein>
<comment type="caution">
    <text evidence="1">The sequence shown here is derived from an EMBL/GenBank/DDBJ whole genome shotgun (WGS) entry which is preliminary data.</text>
</comment>